<dbReference type="GO" id="GO:0033281">
    <property type="term" value="C:TAT protein transport complex"/>
    <property type="evidence" value="ECO:0007669"/>
    <property type="project" value="UniProtKB-UniRule"/>
</dbReference>
<feature type="region of interest" description="Disordered" evidence="6">
    <location>
        <begin position="246"/>
        <end position="266"/>
    </location>
</feature>
<keyword evidence="3 5" id="KW-1133">Transmembrane helix</keyword>
<dbReference type="Proteomes" id="UP000663929">
    <property type="component" value="Chromosome"/>
</dbReference>
<keyword evidence="5" id="KW-1003">Cell membrane</keyword>
<keyword evidence="2 5" id="KW-0812">Transmembrane</keyword>
<evidence type="ECO:0000256" key="1">
    <source>
        <dbReference type="ARBA" id="ARBA00004141"/>
    </source>
</evidence>
<feature type="transmembrane region" description="Helical" evidence="5">
    <location>
        <begin position="78"/>
        <end position="99"/>
    </location>
</feature>
<sequence length="266" mass="30566">MAEVKPDPNQMGFFEHLEELRVRLIRSAGLWLVIFVACFLNVKPIFAYLAEPLKRITKSDHIFGATRFEEPFVANLRAAFWVSLIFSSLIFFYHFWAFVAPALTKKEKRFAIPFIVFMALFFITGCLFSFQYVFPHALGYLIQWNMDELSAFTRSSYLQLLFLFVIGMGISFELPLILFFLAKVGLVNYRFLLDKFRYAVLIIFIAAAIITPTPDPFLQTFMAAPILLLYLLGTFLAWTVYKKDEEETTEDPSSGDSSDDSHSVSA</sequence>
<keyword evidence="4 5" id="KW-0472">Membrane</keyword>
<feature type="transmembrane region" description="Helical" evidence="5">
    <location>
        <begin position="157"/>
        <end position="184"/>
    </location>
</feature>
<proteinExistence type="inferred from homology"/>
<gene>
    <name evidence="5 7" type="primary">tatC</name>
    <name evidence="7" type="ORF">J3U87_26335</name>
</gene>
<dbReference type="GO" id="GO:0043953">
    <property type="term" value="P:protein transport by the Tat complex"/>
    <property type="evidence" value="ECO:0007669"/>
    <property type="project" value="UniProtKB-UniRule"/>
</dbReference>
<dbReference type="KEGG" id="scor:J3U87_26335"/>
<name>A0A8A4TGB6_SULCO</name>
<feature type="transmembrane region" description="Helical" evidence="5">
    <location>
        <begin position="111"/>
        <end position="134"/>
    </location>
</feature>
<dbReference type="EMBL" id="CP071793">
    <property type="protein sequence ID" value="QTD49119.1"/>
    <property type="molecule type" value="Genomic_DNA"/>
</dbReference>
<comment type="function">
    <text evidence="5">Part of the twin-arginine translocation (Tat) system that transports large folded proteins containing a characteristic twin-arginine motif in their signal peptide across membranes.</text>
</comment>
<dbReference type="GO" id="GO:0065002">
    <property type="term" value="P:intracellular protein transmembrane transport"/>
    <property type="evidence" value="ECO:0007669"/>
    <property type="project" value="TreeGrafter"/>
</dbReference>
<dbReference type="RefSeq" id="WP_237378761.1">
    <property type="nucleotide sequence ID" value="NZ_CP071793.1"/>
</dbReference>
<keyword evidence="8" id="KW-1185">Reference proteome</keyword>
<dbReference type="PANTHER" id="PTHR30371:SF0">
    <property type="entry name" value="SEC-INDEPENDENT PROTEIN TRANSLOCASE PROTEIN TATC, CHLOROPLASTIC-RELATED"/>
    <property type="match status" value="1"/>
</dbReference>
<dbReference type="NCBIfam" id="TIGR00945">
    <property type="entry name" value="tatC"/>
    <property type="match status" value="1"/>
</dbReference>
<comment type="similarity">
    <text evidence="5">Belongs to the TatC family.</text>
</comment>
<protein>
    <recommendedName>
        <fullName evidence="5">Sec-independent protein translocase protein TatC</fullName>
    </recommendedName>
</protein>
<dbReference type="PANTHER" id="PTHR30371">
    <property type="entry name" value="SEC-INDEPENDENT PROTEIN TRANSLOCASE PROTEIN TATC"/>
    <property type="match status" value="1"/>
</dbReference>
<feature type="transmembrane region" description="Helical" evidence="5">
    <location>
        <begin position="220"/>
        <end position="241"/>
    </location>
</feature>
<keyword evidence="5" id="KW-0811">Translocation</keyword>
<accession>A0A8A4TGB6</accession>
<comment type="subunit">
    <text evidence="5">Forms a complex with TatA.</text>
</comment>
<feature type="transmembrane region" description="Helical" evidence="5">
    <location>
        <begin position="30"/>
        <end position="50"/>
    </location>
</feature>
<keyword evidence="5" id="KW-0813">Transport</keyword>
<dbReference type="AlphaFoldDB" id="A0A8A4TGB6"/>
<feature type="transmembrane region" description="Helical" evidence="5">
    <location>
        <begin position="196"/>
        <end position="214"/>
    </location>
</feature>
<evidence type="ECO:0000256" key="2">
    <source>
        <dbReference type="ARBA" id="ARBA00022692"/>
    </source>
</evidence>
<dbReference type="InterPro" id="IPR002033">
    <property type="entry name" value="TatC"/>
</dbReference>
<keyword evidence="5" id="KW-0653">Protein transport</keyword>
<evidence type="ECO:0000256" key="5">
    <source>
        <dbReference type="HAMAP-Rule" id="MF_00902"/>
    </source>
</evidence>
<evidence type="ECO:0000256" key="4">
    <source>
        <dbReference type="ARBA" id="ARBA00023136"/>
    </source>
</evidence>
<evidence type="ECO:0000313" key="7">
    <source>
        <dbReference type="EMBL" id="QTD49119.1"/>
    </source>
</evidence>
<dbReference type="PRINTS" id="PR01840">
    <property type="entry name" value="TATCFAMILY"/>
</dbReference>
<comment type="subcellular location">
    <subcellularLocation>
        <location evidence="5">Cell membrane</location>
        <topology evidence="5">Multi-pass membrane protein</topology>
    </subcellularLocation>
    <subcellularLocation>
        <location evidence="1">Membrane</location>
        <topology evidence="1">Multi-pass membrane protein</topology>
    </subcellularLocation>
</comment>
<evidence type="ECO:0000256" key="3">
    <source>
        <dbReference type="ARBA" id="ARBA00022989"/>
    </source>
</evidence>
<evidence type="ECO:0000313" key="8">
    <source>
        <dbReference type="Proteomes" id="UP000663929"/>
    </source>
</evidence>
<organism evidence="7 8">
    <name type="scientific">Sulfidibacter corallicola</name>
    <dbReference type="NCBI Taxonomy" id="2818388"/>
    <lineage>
        <taxon>Bacteria</taxon>
        <taxon>Pseudomonadati</taxon>
        <taxon>Acidobacteriota</taxon>
        <taxon>Holophagae</taxon>
        <taxon>Acanthopleuribacterales</taxon>
        <taxon>Acanthopleuribacteraceae</taxon>
        <taxon>Sulfidibacter</taxon>
    </lineage>
</organism>
<evidence type="ECO:0000256" key="6">
    <source>
        <dbReference type="SAM" id="MobiDB-lite"/>
    </source>
</evidence>
<dbReference type="HAMAP" id="MF_00902">
    <property type="entry name" value="TatC"/>
    <property type="match status" value="1"/>
</dbReference>
<dbReference type="Pfam" id="PF00902">
    <property type="entry name" value="TatC"/>
    <property type="match status" value="1"/>
</dbReference>
<dbReference type="GO" id="GO:0009977">
    <property type="term" value="F:proton motive force dependent protein transmembrane transporter activity"/>
    <property type="evidence" value="ECO:0007669"/>
    <property type="project" value="TreeGrafter"/>
</dbReference>
<reference evidence="7" key="1">
    <citation type="submission" date="2021-03" db="EMBL/GenBank/DDBJ databases">
        <title>Acanthopleuribacteraceae sp. M133.</title>
        <authorList>
            <person name="Wang G."/>
        </authorList>
    </citation>
    <scope>NUCLEOTIDE SEQUENCE</scope>
    <source>
        <strain evidence="7">M133</strain>
    </source>
</reference>